<feature type="region of interest" description="Disordered" evidence="10">
    <location>
        <begin position="108"/>
        <end position="136"/>
    </location>
</feature>
<dbReference type="PROSITE" id="PS50171">
    <property type="entry name" value="ZF_MATRIN"/>
    <property type="match status" value="1"/>
</dbReference>
<keyword evidence="6" id="KW-0863">Zinc-finger</keyword>
<evidence type="ECO:0000256" key="9">
    <source>
        <dbReference type="ARBA" id="ARBA00038064"/>
    </source>
</evidence>
<organism evidence="12 13">
    <name type="scientific">Thamnocephalis sphaerospora</name>
    <dbReference type="NCBI Taxonomy" id="78915"/>
    <lineage>
        <taxon>Eukaryota</taxon>
        <taxon>Fungi</taxon>
        <taxon>Fungi incertae sedis</taxon>
        <taxon>Zoopagomycota</taxon>
        <taxon>Zoopagomycotina</taxon>
        <taxon>Zoopagomycetes</taxon>
        <taxon>Zoopagales</taxon>
        <taxon>Sigmoideomycetaceae</taxon>
        <taxon>Thamnocephalis</taxon>
    </lineage>
</organism>
<evidence type="ECO:0000256" key="2">
    <source>
        <dbReference type="ARBA" id="ARBA00004496"/>
    </source>
</evidence>
<accession>A0A4P9XK36</accession>
<evidence type="ECO:0000256" key="1">
    <source>
        <dbReference type="ARBA" id="ARBA00004123"/>
    </source>
</evidence>
<dbReference type="Gene3D" id="3.30.160.60">
    <property type="entry name" value="Classic Zinc Finger"/>
    <property type="match status" value="1"/>
</dbReference>
<evidence type="ECO:0000256" key="7">
    <source>
        <dbReference type="ARBA" id="ARBA00022833"/>
    </source>
</evidence>
<dbReference type="Pfam" id="PF12171">
    <property type="entry name" value="zf-C2H2_jaz"/>
    <property type="match status" value="1"/>
</dbReference>
<dbReference type="OrthoDB" id="24683at2759"/>
<dbReference type="InterPro" id="IPR000690">
    <property type="entry name" value="Matrin/U1-C_Znf_C2H2"/>
</dbReference>
<dbReference type="GO" id="GO:0042254">
    <property type="term" value="P:ribosome biogenesis"/>
    <property type="evidence" value="ECO:0007669"/>
    <property type="project" value="UniProtKB-KW"/>
</dbReference>
<evidence type="ECO:0000256" key="3">
    <source>
        <dbReference type="ARBA" id="ARBA00022490"/>
    </source>
</evidence>
<dbReference type="InterPro" id="IPR051879">
    <property type="entry name" value="C2H2-ZF_Maturation_Protein"/>
</dbReference>
<dbReference type="FunFam" id="3.30.160.60:FF:000299">
    <property type="entry name" value="Zinc finger protein 593"/>
    <property type="match status" value="1"/>
</dbReference>
<dbReference type="AlphaFoldDB" id="A0A4P9XK36"/>
<dbReference type="PANTHER" id="PTHR46095">
    <property type="entry name" value="ZINC FINGER PROTEIN 593"/>
    <property type="match status" value="1"/>
</dbReference>
<protein>
    <submittedName>
        <fullName evidence="12">Bud site selection-related protein</fullName>
    </submittedName>
</protein>
<keyword evidence="13" id="KW-1185">Reference proteome</keyword>
<gene>
    <name evidence="12" type="ORF">THASP1DRAFT_18834</name>
</gene>
<evidence type="ECO:0000256" key="5">
    <source>
        <dbReference type="ARBA" id="ARBA00022723"/>
    </source>
</evidence>
<feature type="compositionally biased region" description="Polar residues" evidence="10">
    <location>
        <begin position="125"/>
        <end position="136"/>
    </location>
</feature>
<dbReference type="SUPFAM" id="SSF57667">
    <property type="entry name" value="beta-beta-alpha zinc fingers"/>
    <property type="match status" value="1"/>
</dbReference>
<dbReference type="Proteomes" id="UP000271241">
    <property type="component" value="Unassembled WGS sequence"/>
</dbReference>
<comment type="subcellular location">
    <subcellularLocation>
        <location evidence="2">Cytoplasm</location>
    </subcellularLocation>
    <subcellularLocation>
        <location evidence="1">Nucleus</location>
    </subcellularLocation>
</comment>
<evidence type="ECO:0000256" key="8">
    <source>
        <dbReference type="ARBA" id="ARBA00023242"/>
    </source>
</evidence>
<keyword evidence="7" id="KW-0862">Zinc</keyword>
<reference evidence="13" key="1">
    <citation type="journal article" date="2018" name="Nat. Microbiol.">
        <title>Leveraging single-cell genomics to expand the fungal tree of life.</title>
        <authorList>
            <person name="Ahrendt S.R."/>
            <person name="Quandt C.A."/>
            <person name="Ciobanu D."/>
            <person name="Clum A."/>
            <person name="Salamov A."/>
            <person name="Andreopoulos B."/>
            <person name="Cheng J.F."/>
            <person name="Woyke T."/>
            <person name="Pelin A."/>
            <person name="Henrissat B."/>
            <person name="Reynolds N.K."/>
            <person name="Benny G.L."/>
            <person name="Smith M.E."/>
            <person name="James T.Y."/>
            <person name="Grigoriev I.V."/>
        </authorList>
    </citation>
    <scope>NUCLEOTIDE SEQUENCE [LARGE SCALE GENOMIC DNA]</scope>
    <source>
        <strain evidence="13">RSA 1356</strain>
    </source>
</reference>
<dbReference type="InterPro" id="IPR036236">
    <property type="entry name" value="Znf_C2H2_sf"/>
</dbReference>
<dbReference type="STRING" id="78915.A0A4P9XK36"/>
<evidence type="ECO:0000256" key="10">
    <source>
        <dbReference type="SAM" id="MobiDB-lite"/>
    </source>
</evidence>
<proteinExistence type="inferred from homology"/>
<dbReference type="PANTHER" id="PTHR46095:SF1">
    <property type="entry name" value="ZINC FINGER PROTEIN 593"/>
    <property type="match status" value="1"/>
</dbReference>
<keyword evidence="8" id="KW-0539">Nucleus</keyword>
<keyword evidence="4" id="KW-0690">Ribosome biogenesis</keyword>
<dbReference type="InterPro" id="IPR013087">
    <property type="entry name" value="Znf_C2H2_type"/>
</dbReference>
<keyword evidence="3" id="KW-0963">Cytoplasm</keyword>
<dbReference type="SMART" id="SM00451">
    <property type="entry name" value="ZnF_U1"/>
    <property type="match status" value="1"/>
</dbReference>
<evidence type="ECO:0000256" key="6">
    <source>
        <dbReference type="ARBA" id="ARBA00022771"/>
    </source>
</evidence>
<dbReference type="PROSITE" id="PS00028">
    <property type="entry name" value="ZINC_FINGER_C2H2_1"/>
    <property type="match status" value="1"/>
</dbReference>
<name>A0A4P9XK36_9FUNG</name>
<keyword evidence="5" id="KW-0479">Metal-binding</keyword>
<feature type="domain" description="Matrin-type" evidence="11">
    <location>
        <begin position="59"/>
        <end position="89"/>
    </location>
</feature>
<evidence type="ECO:0000313" key="13">
    <source>
        <dbReference type="Proteomes" id="UP000271241"/>
    </source>
</evidence>
<sequence length="136" mass="15391">MPPQRRSRTHKNNKAIKKAHRTRRRTKDILTIHEDLKPENADKLKHQELDADLPGLGQHYCVECSRYFITEKAATEHLRGKAHKKRLRELKEAPYTQAEAEAAVGLTTENRRPVSSSGGIDAKKNTATSMALDQAL</sequence>
<evidence type="ECO:0000259" key="11">
    <source>
        <dbReference type="PROSITE" id="PS50171"/>
    </source>
</evidence>
<dbReference type="GO" id="GO:0043021">
    <property type="term" value="F:ribonucleoprotein complex binding"/>
    <property type="evidence" value="ECO:0007669"/>
    <property type="project" value="UniProtKB-ARBA"/>
</dbReference>
<dbReference type="EMBL" id="KZ992941">
    <property type="protein sequence ID" value="RKP06158.1"/>
    <property type="molecule type" value="Genomic_DNA"/>
</dbReference>
<dbReference type="InterPro" id="IPR022755">
    <property type="entry name" value="Znf_C2H2_jaz"/>
</dbReference>
<dbReference type="GO" id="GO:0003676">
    <property type="term" value="F:nucleic acid binding"/>
    <property type="evidence" value="ECO:0007669"/>
    <property type="project" value="InterPro"/>
</dbReference>
<dbReference type="InterPro" id="IPR003604">
    <property type="entry name" value="Matrin/U1-like-C_Znf_C2H2"/>
</dbReference>
<dbReference type="GO" id="GO:0008270">
    <property type="term" value="F:zinc ion binding"/>
    <property type="evidence" value="ECO:0007669"/>
    <property type="project" value="UniProtKB-KW"/>
</dbReference>
<comment type="similarity">
    <text evidence="9">Belongs to the ZNF593/BUD20 C2H2-type zinc-finger protein family.</text>
</comment>
<evidence type="ECO:0000256" key="4">
    <source>
        <dbReference type="ARBA" id="ARBA00022517"/>
    </source>
</evidence>
<evidence type="ECO:0000313" key="12">
    <source>
        <dbReference type="EMBL" id="RKP06158.1"/>
    </source>
</evidence>
<dbReference type="GO" id="GO:0005737">
    <property type="term" value="C:cytoplasm"/>
    <property type="evidence" value="ECO:0007669"/>
    <property type="project" value="UniProtKB-SubCell"/>
</dbReference>
<dbReference type="GO" id="GO:0005634">
    <property type="term" value="C:nucleus"/>
    <property type="evidence" value="ECO:0007669"/>
    <property type="project" value="UniProtKB-SubCell"/>
</dbReference>
<feature type="region of interest" description="Disordered" evidence="10">
    <location>
        <begin position="1"/>
        <end position="25"/>
    </location>
</feature>